<keyword evidence="2" id="KW-0963">Cytoplasm</keyword>
<dbReference type="GO" id="GO:0003677">
    <property type="term" value="F:DNA binding"/>
    <property type="evidence" value="ECO:0007669"/>
    <property type="project" value="UniProtKB-KW"/>
</dbReference>
<keyword evidence="5" id="KW-0010">Activator</keyword>
<dbReference type="STRING" id="50718.SU60_00295"/>
<dbReference type="RefSeq" id="WP_041153802.1">
    <property type="nucleotide sequence ID" value="NZ_CBCRVP010000035.1"/>
</dbReference>
<name>A0A0C3ICG1_9VIBR</name>
<evidence type="ECO:0000256" key="6">
    <source>
        <dbReference type="ARBA" id="ARBA00023163"/>
    </source>
</evidence>
<evidence type="ECO:0000313" key="10">
    <source>
        <dbReference type="Proteomes" id="UP000031977"/>
    </source>
</evidence>
<keyword evidence="10" id="KW-1185">Reference proteome</keyword>
<dbReference type="AlphaFoldDB" id="A0A0C3ICG1"/>
<reference evidence="9 10" key="1">
    <citation type="submission" date="2015-01" db="EMBL/GenBank/DDBJ databases">
        <title>Draft genome of Vibrio mytili type strain CAIM 528.</title>
        <authorList>
            <person name="Gonzalez-Castillo A."/>
            <person name="Gomez-Gil B."/>
            <person name="Enciso-Ibarra J."/>
        </authorList>
    </citation>
    <scope>NUCLEOTIDE SEQUENCE [LARGE SCALE GENOMIC DNA]</scope>
    <source>
        <strain evidence="9 10">CAIM 528</strain>
    </source>
</reference>
<dbReference type="InterPro" id="IPR002059">
    <property type="entry name" value="CSP_DNA-bd"/>
</dbReference>
<dbReference type="OrthoDB" id="9810590at2"/>
<comment type="caution">
    <text evidence="9">The sequence shown here is derived from an EMBL/GenBank/DDBJ whole genome shotgun (WGS) entry which is preliminary data.</text>
</comment>
<dbReference type="InterPro" id="IPR011129">
    <property type="entry name" value="CSD"/>
</dbReference>
<dbReference type="SMART" id="SM00357">
    <property type="entry name" value="CSP"/>
    <property type="match status" value="1"/>
</dbReference>
<dbReference type="PRINTS" id="PR00050">
    <property type="entry name" value="COLDSHOCK"/>
</dbReference>
<keyword evidence="6" id="KW-0804">Transcription</keyword>
<dbReference type="SUPFAM" id="SSF50249">
    <property type="entry name" value="Nucleic acid-binding proteins"/>
    <property type="match status" value="1"/>
</dbReference>
<dbReference type="Gene3D" id="2.40.50.140">
    <property type="entry name" value="Nucleic acid-binding proteins"/>
    <property type="match status" value="1"/>
</dbReference>
<dbReference type="InterPro" id="IPR019844">
    <property type="entry name" value="CSD_CS"/>
</dbReference>
<keyword evidence="4" id="KW-0238">DNA-binding</keyword>
<dbReference type="CDD" id="cd04458">
    <property type="entry name" value="CSP_CDS"/>
    <property type="match status" value="1"/>
</dbReference>
<feature type="domain" description="CSD" evidence="8">
    <location>
        <begin position="4"/>
        <end position="69"/>
    </location>
</feature>
<dbReference type="Pfam" id="PF00313">
    <property type="entry name" value="CSD"/>
    <property type="match status" value="1"/>
</dbReference>
<keyword evidence="3" id="KW-0805">Transcription regulation</keyword>
<evidence type="ECO:0000313" key="9">
    <source>
        <dbReference type="EMBL" id="KIN12650.1"/>
    </source>
</evidence>
<evidence type="ECO:0000256" key="1">
    <source>
        <dbReference type="ARBA" id="ARBA00004496"/>
    </source>
</evidence>
<dbReference type="PROSITE" id="PS00352">
    <property type="entry name" value="CSD_1"/>
    <property type="match status" value="1"/>
</dbReference>
<evidence type="ECO:0000256" key="5">
    <source>
        <dbReference type="ARBA" id="ARBA00023159"/>
    </source>
</evidence>
<dbReference type="Proteomes" id="UP000031977">
    <property type="component" value="Unassembled WGS sequence"/>
</dbReference>
<dbReference type="PROSITE" id="PS51857">
    <property type="entry name" value="CSD_2"/>
    <property type="match status" value="1"/>
</dbReference>
<evidence type="ECO:0000259" key="8">
    <source>
        <dbReference type="PROSITE" id="PS51857"/>
    </source>
</evidence>
<dbReference type="InterPro" id="IPR012156">
    <property type="entry name" value="Cold_shock_CspA"/>
</dbReference>
<evidence type="ECO:0000256" key="3">
    <source>
        <dbReference type="ARBA" id="ARBA00023015"/>
    </source>
</evidence>
<dbReference type="PIRSF" id="PIRSF002599">
    <property type="entry name" value="Cold_shock_A"/>
    <property type="match status" value="1"/>
</dbReference>
<dbReference type="FunFam" id="2.40.50.140:FF:000006">
    <property type="entry name" value="Cold shock protein CspC"/>
    <property type="match status" value="1"/>
</dbReference>
<gene>
    <name evidence="9" type="ORF">SU60_00295</name>
</gene>
<protein>
    <submittedName>
        <fullName evidence="9">Cold-shock protein</fullName>
    </submittedName>
</protein>
<sequence length="70" mass="7698">MSDRETGSVKWFNENKGFGFITKDSDGKDIFVHFRSISSEGFKTLLEGQKVSFEVAPGDKGPQATNVALI</sequence>
<dbReference type="Gene3D" id="6.20.370.130">
    <property type="match status" value="1"/>
</dbReference>
<evidence type="ECO:0000256" key="2">
    <source>
        <dbReference type="ARBA" id="ARBA00022490"/>
    </source>
</evidence>
<dbReference type="GO" id="GO:0005829">
    <property type="term" value="C:cytosol"/>
    <property type="evidence" value="ECO:0007669"/>
    <property type="project" value="UniProtKB-ARBA"/>
</dbReference>
<accession>A0A0C3ICG1</accession>
<dbReference type="PANTHER" id="PTHR46565">
    <property type="entry name" value="COLD SHOCK DOMAIN PROTEIN 2"/>
    <property type="match status" value="1"/>
</dbReference>
<comment type="subcellular location">
    <subcellularLocation>
        <location evidence="1 7">Cytoplasm</location>
    </subcellularLocation>
</comment>
<proteinExistence type="predicted"/>
<evidence type="ECO:0000256" key="7">
    <source>
        <dbReference type="RuleBase" id="RU000408"/>
    </source>
</evidence>
<evidence type="ECO:0000256" key="4">
    <source>
        <dbReference type="ARBA" id="ARBA00023125"/>
    </source>
</evidence>
<dbReference type="InterPro" id="IPR012340">
    <property type="entry name" value="NA-bd_OB-fold"/>
</dbReference>
<dbReference type="PANTHER" id="PTHR46565:SF20">
    <property type="entry name" value="COLD SHOCK DOMAIN-CONTAINING PROTEIN 4"/>
    <property type="match status" value="1"/>
</dbReference>
<dbReference type="EMBL" id="JXOK01000002">
    <property type="protein sequence ID" value="KIN12650.1"/>
    <property type="molecule type" value="Genomic_DNA"/>
</dbReference>
<organism evidence="9 10">
    <name type="scientific">Vibrio mytili</name>
    <dbReference type="NCBI Taxonomy" id="50718"/>
    <lineage>
        <taxon>Bacteria</taxon>
        <taxon>Pseudomonadati</taxon>
        <taxon>Pseudomonadota</taxon>
        <taxon>Gammaproteobacteria</taxon>
        <taxon>Vibrionales</taxon>
        <taxon>Vibrionaceae</taxon>
        <taxon>Vibrio</taxon>
    </lineage>
</organism>